<dbReference type="Gene3D" id="2.120.10.80">
    <property type="entry name" value="Kelch-type beta propeller"/>
    <property type="match status" value="1"/>
</dbReference>
<reference evidence="3 4" key="1">
    <citation type="submission" date="2017-08" db="EMBL/GenBank/DDBJ databases">
        <title>Infants hospitalized years apart are colonized by the same room-sourced microbial strains.</title>
        <authorList>
            <person name="Brooks B."/>
            <person name="Olm M.R."/>
            <person name="Firek B.A."/>
            <person name="Baker R."/>
            <person name="Thomas B.C."/>
            <person name="Morowitz M.J."/>
            <person name="Banfield J.F."/>
        </authorList>
    </citation>
    <scope>NUCLEOTIDE SEQUENCE [LARGE SCALE GENOMIC DNA]</scope>
    <source>
        <strain evidence="3">S2_003_000_R2_14</strain>
    </source>
</reference>
<comment type="similarity">
    <text evidence="1">Belongs to the methyltransferase superfamily. LCMT family.</text>
</comment>
<dbReference type="SUPFAM" id="SSF117281">
    <property type="entry name" value="Kelch motif"/>
    <property type="match status" value="1"/>
</dbReference>
<proteinExistence type="inferred from homology"/>
<evidence type="ECO:0000256" key="1">
    <source>
        <dbReference type="ARBA" id="ARBA00010703"/>
    </source>
</evidence>
<dbReference type="Gene3D" id="2.130.10.80">
    <property type="entry name" value="Galactose oxidase/kelch, beta-propeller"/>
    <property type="match status" value="1"/>
</dbReference>
<evidence type="ECO:0000313" key="3">
    <source>
        <dbReference type="EMBL" id="PZR09864.1"/>
    </source>
</evidence>
<name>A0A2W5V2D6_9BACT</name>
<organism evidence="3 4">
    <name type="scientific">Archangium gephyra</name>
    <dbReference type="NCBI Taxonomy" id="48"/>
    <lineage>
        <taxon>Bacteria</taxon>
        <taxon>Pseudomonadati</taxon>
        <taxon>Myxococcota</taxon>
        <taxon>Myxococcia</taxon>
        <taxon>Myxococcales</taxon>
        <taxon>Cystobacterineae</taxon>
        <taxon>Archangiaceae</taxon>
        <taxon>Archangium</taxon>
    </lineage>
</organism>
<dbReference type="InterPro" id="IPR015915">
    <property type="entry name" value="Kelch-typ_b-propeller"/>
</dbReference>
<dbReference type="PANTHER" id="PTHR46529">
    <property type="entry name" value="TRNA WYBUTOSINE-SYNTHESIZING PROTEIN 4"/>
    <property type="match status" value="1"/>
</dbReference>
<dbReference type="AlphaFoldDB" id="A0A2W5V2D6"/>
<dbReference type="GO" id="GO:0030488">
    <property type="term" value="P:tRNA methylation"/>
    <property type="evidence" value="ECO:0007669"/>
    <property type="project" value="TreeGrafter"/>
</dbReference>
<sequence length="535" mass="55570">MKRLLSAALLVASLTGCEPKEVNYALNIVTRNCDSAADPFNGVQFLRIRVTGKDMEPKTEVTSANPATRSLKIPEIPAGLERVIEVRGYDADPNGGGKIISVGRTLPFDVPDVVPEELVGGSLKKNVILRKVNTFAPIVSASAPDQCQSLRVERAGHSATLMKSGKVFIAGGFNLKQGTAERKALADVEVYNPETGAFELGKPLSLTLQSSIVELPSAYHAAIRIPNGQVVVWGGETYGVNNVAGPKTTILFYDETVDDYGALGPRNPPAIPRSHHQMAIDANGKVLVAGGIKASGRLAEEVEWLDANNKTEITSKVVSGANLPRMGATVMPVKNGEFIAIAGGTNGTALQNDIVFYKFTGMTFAQQSLSTPPRLAEPGRREAAGALIRDGADLLVLGGYTDASLNPAATPTPSASSEVLTGASGTIGAGPDVRVARGELCAVTMGDGSVLATGGRTVDGISPRSDATAVLITPGSNGGVTSIGAPNLPRARYGHTCTTLADGTVLITGGINESTTGSIEILKDAYIYTPTPAAD</sequence>
<dbReference type="InterPro" id="IPR037293">
    <property type="entry name" value="Gal_Oxidase_central_sf"/>
</dbReference>
<keyword evidence="2" id="KW-0949">S-adenosyl-L-methionine</keyword>
<dbReference type="InterPro" id="IPR011043">
    <property type="entry name" value="Gal_Oxase/kelch_b-propeller"/>
</dbReference>
<evidence type="ECO:0000313" key="4">
    <source>
        <dbReference type="Proteomes" id="UP000249061"/>
    </source>
</evidence>
<dbReference type="GO" id="GO:0031591">
    <property type="term" value="P:wybutosine biosynthetic process"/>
    <property type="evidence" value="ECO:0007669"/>
    <property type="project" value="TreeGrafter"/>
</dbReference>
<comment type="caution">
    <text evidence="3">The sequence shown here is derived from an EMBL/GenBank/DDBJ whole genome shotgun (WGS) entry which is preliminary data.</text>
</comment>
<evidence type="ECO:0000256" key="2">
    <source>
        <dbReference type="ARBA" id="ARBA00022691"/>
    </source>
</evidence>
<dbReference type="PROSITE" id="PS51257">
    <property type="entry name" value="PROKAR_LIPOPROTEIN"/>
    <property type="match status" value="1"/>
</dbReference>
<gene>
    <name evidence="3" type="ORF">DI536_21265</name>
</gene>
<dbReference type="Proteomes" id="UP000249061">
    <property type="component" value="Unassembled WGS sequence"/>
</dbReference>
<dbReference type="PANTHER" id="PTHR46529:SF1">
    <property type="entry name" value="TRNA WYBUTOSINE-SYNTHESIZING PROTEIN 4"/>
    <property type="match status" value="1"/>
</dbReference>
<dbReference type="GO" id="GO:0008175">
    <property type="term" value="F:tRNA methyltransferase activity"/>
    <property type="evidence" value="ECO:0007669"/>
    <property type="project" value="TreeGrafter"/>
</dbReference>
<dbReference type="EMBL" id="QFQP01000019">
    <property type="protein sequence ID" value="PZR09864.1"/>
    <property type="molecule type" value="Genomic_DNA"/>
</dbReference>
<accession>A0A2W5V2D6</accession>
<protein>
    <submittedName>
        <fullName evidence="3">Uncharacterized protein</fullName>
    </submittedName>
</protein>
<dbReference type="SUPFAM" id="SSF50965">
    <property type="entry name" value="Galactose oxidase, central domain"/>
    <property type="match status" value="1"/>
</dbReference>